<reference evidence="3 4" key="1">
    <citation type="submission" date="2015-09" db="EMBL/GenBank/DDBJ databases">
        <authorList>
            <consortium name="Pathogen Informatics"/>
        </authorList>
    </citation>
    <scope>NUCLEOTIDE SEQUENCE [LARGE SCALE GENOMIC DNA]</scope>
    <source>
        <strain evidence="3 4">2789STDY5608824</strain>
    </source>
</reference>
<evidence type="ECO:0000313" key="4">
    <source>
        <dbReference type="Proteomes" id="UP000095647"/>
    </source>
</evidence>
<proteinExistence type="predicted"/>
<dbReference type="AlphaFoldDB" id="A0A173WQP6"/>
<evidence type="ECO:0000259" key="2">
    <source>
        <dbReference type="Pfam" id="PF12957"/>
    </source>
</evidence>
<dbReference type="RefSeq" id="WP_055680067.1">
    <property type="nucleotide sequence ID" value="NZ_CYYI01000001.1"/>
</dbReference>
<dbReference type="InterPro" id="IPR024559">
    <property type="entry name" value="DUF3846"/>
</dbReference>
<accession>A0A173WQP6</accession>
<protein>
    <submittedName>
        <fullName evidence="3">Domain of uncharacterized function (DUF3846)</fullName>
    </submittedName>
</protein>
<evidence type="ECO:0000313" key="3">
    <source>
        <dbReference type="EMBL" id="CUN40817.1"/>
    </source>
</evidence>
<dbReference type="Pfam" id="PF12957">
    <property type="entry name" value="DUF3846"/>
    <property type="match status" value="1"/>
</dbReference>
<evidence type="ECO:0000256" key="1">
    <source>
        <dbReference type="SAM" id="MobiDB-lite"/>
    </source>
</evidence>
<feature type="region of interest" description="Disordered" evidence="1">
    <location>
        <begin position="155"/>
        <end position="181"/>
    </location>
</feature>
<sequence>MAQNFINGILIPEDGEPRRVALETDGRGLMGDALSRLVGGCFDTLPIVIPGVDLWVNDDGTSEFGPNRAIYATRAMEERGYLSQIDYRHVPAEGELYTILHGPIVALGFDPDGGASVSLTEEQAETVTEYFTETSPAGSGLLENLRLRLGLPSFAADPTDTSDPTGIATSSDVVTPSMKGL</sequence>
<organism evidence="3 4">
    <name type="scientific">Bifidobacterium adolescentis</name>
    <dbReference type="NCBI Taxonomy" id="1680"/>
    <lineage>
        <taxon>Bacteria</taxon>
        <taxon>Bacillati</taxon>
        <taxon>Actinomycetota</taxon>
        <taxon>Actinomycetes</taxon>
        <taxon>Bifidobacteriales</taxon>
        <taxon>Bifidobacteriaceae</taxon>
        <taxon>Bifidobacterium</taxon>
    </lineage>
</organism>
<feature type="domain" description="DUF3846" evidence="2">
    <location>
        <begin position="7"/>
        <end position="131"/>
    </location>
</feature>
<dbReference type="EMBL" id="CYYI01000001">
    <property type="protein sequence ID" value="CUN40817.1"/>
    <property type="molecule type" value="Genomic_DNA"/>
</dbReference>
<feature type="compositionally biased region" description="Polar residues" evidence="1">
    <location>
        <begin position="159"/>
        <end position="174"/>
    </location>
</feature>
<gene>
    <name evidence="3" type="ORF">ERS852382_00312</name>
</gene>
<dbReference type="Proteomes" id="UP000095647">
    <property type="component" value="Unassembled WGS sequence"/>
</dbReference>
<name>A0A173WQP6_BIFAD</name>